<evidence type="ECO:0000313" key="1">
    <source>
        <dbReference type="EMBL" id="KAJ2923037.1"/>
    </source>
</evidence>
<dbReference type="OrthoDB" id="3049381at2759"/>
<protein>
    <submittedName>
        <fullName evidence="1">Uncharacterized protein</fullName>
    </submittedName>
</protein>
<feature type="non-terminal residue" evidence="1">
    <location>
        <position position="184"/>
    </location>
</feature>
<reference evidence="1" key="1">
    <citation type="submission" date="2022-06" db="EMBL/GenBank/DDBJ databases">
        <title>Genome Sequence of Candolleomyces eurysporus.</title>
        <authorList>
            <person name="Buettner E."/>
        </authorList>
    </citation>
    <scope>NUCLEOTIDE SEQUENCE</scope>
    <source>
        <strain evidence="1">VTCC 930004</strain>
    </source>
</reference>
<proteinExistence type="predicted"/>
<gene>
    <name evidence="1" type="ORF">H1R20_g14058</name>
</gene>
<organism evidence="1 2">
    <name type="scientific">Candolleomyces eurysporus</name>
    <dbReference type="NCBI Taxonomy" id="2828524"/>
    <lineage>
        <taxon>Eukaryota</taxon>
        <taxon>Fungi</taxon>
        <taxon>Dikarya</taxon>
        <taxon>Basidiomycota</taxon>
        <taxon>Agaricomycotina</taxon>
        <taxon>Agaricomycetes</taxon>
        <taxon>Agaricomycetidae</taxon>
        <taxon>Agaricales</taxon>
        <taxon>Agaricineae</taxon>
        <taxon>Psathyrellaceae</taxon>
        <taxon>Candolleomyces</taxon>
    </lineage>
</organism>
<evidence type="ECO:0000313" key="2">
    <source>
        <dbReference type="Proteomes" id="UP001140091"/>
    </source>
</evidence>
<dbReference type="EMBL" id="JANBPK010001445">
    <property type="protein sequence ID" value="KAJ2923037.1"/>
    <property type="molecule type" value="Genomic_DNA"/>
</dbReference>
<dbReference type="InterPro" id="IPR046805">
    <property type="entry name" value="Tra1_ring"/>
</dbReference>
<accession>A0A9W8IUE6</accession>
<sequence length="184" mass="20839">MQEFIKLRVACAQLLTAVLPSMIFFSRQTRQRATGVYFNSLSLSSAGIKNVAHKLLRFVLGNQSHLPKELWQTDLRPIVMNPANSKRLSILGLERLLELLTNYLKVEIGHKLLDQFRIVADLEMLQMSPKLPFSKNEGIPKLVLFARIFHLPPFAHTLLKSMVNAIIGSCQTVKFIDCVYHPAA</sequence>
<comment type="caution">
    <text evidence="1">The sequence shown here is derived from an EMBL/GenBank/DDBJ whole genome shotgun (WGS) entry which is preliminary data.</text>
</comment>
<dbReference type="Proteomes" id="UP001140091">
    <property type="component" value="Unassembled WGS sequence"/>
</dbReference>
<dbReference type="Pfam" id="PF20206">
    <property type="entry name" value="Tra1_ring"/>
    <property type="match status" value="1"/>
</dbReference>
<name>A0A9W8IUE6_9AGAR</name>
<dbReference type="AlphaFoldDB" id="A0A9W8IUE6"/>
<keyword evidence="2" id="KW-1185">Reference proteome</keyword>